<dbReference type="EMBL" id="JAQQPM010000003">
    <property type="protein sequence ID" value="KAK2070043.1"/>
    <property type="molecule type" value="Genomic_DNA"/>
</dbReference>
<dbReference type="InterPro" id="IPR027379">
    <property type="entry name" value="CLS_N"/>
</dbReference>
<organism evidence="10 11">
    <name type="scientific">Phyllachora maydis</name>
    <dbReference type="NCBI Taxonomy" id="1825666"/>
    <lineage>
        <taxon>Eukaryota</taxon>
        <taxon>Fungi</taxon>
        <taxon>Dikarya</taxon>
        <taxon>Ascomycota</taxon>
        <taxon>Pezizomycotina</taxon>
        <taxon>Sordariomycetes</taxon>
        <taxon>Sordariomycetidae</taxon>
        <taxon>Phyllachorales</taxon>
        <taxon>Phyllachoraceae</taxon>
        <taxon>Phyllachora</taxon>
    </lineage>
</organism>
<gene>
    <name evidence="10" type="ORF">P8C59_004577</name>
</gene>
<dbReference type="Proteomes" id="UP001217918">
    <property type="component" value="Unassembled WGS sequence"/>
</dbReference>
<dbReference type="Pfam" id="PF13396">
    <property type="entry name" value="PLDc_N"/>
    <property type="match status" value="1"/>
</dbReference>
<sequence length="312" mass="30438">MKFTQATVLAILAFCAASGAAHSGVSNANSNDMSGGGFMSGGSGGDANANGGDVGDAHQSSGNANGLGGNASASGGVSGSAGEAGAGSGDIDTGAGNSMGSGSGQQDDTAGGQWQGSGNSHAGTNNGNTGGNSAGTGGANGSGNGDIHTGDANGTGGTSGSNTNTQTGGAGGTATGGNGGNGGTLSFPIFIPKLLSNATRLRVKPDTTKMSSTAVISFLQLWLATLAFAAPAVKTEGLEPWHYGTGGGIVGFVVLVMDIIVWIEVLQSSRPPSHKLLWCLVVFLFPVIGVIIYFFFSDRKSHVRGSGYQAIA</sequence>
<evidence type="ECO:0000256" key="8">
    <source>
        <dbReference type="SAM" id="SignalP"/>
    </source>
</evidence>
<keyword evidence="4 7" id="KW-1133">Transmembrane helix</keyword>
<accession>A0AAD9I2J4</accession>
<feature type="domain" description="Cardiolipin synthase N-terminal" evidence="9">
    <location>
        <begin position="256"/>
        <end position="296"/>
    </location>
</feature>
<feature type="transmembrane region" description="Helical" evidence="7">
    <location>
        <begin position="210"/>
        <end position="229"/>
    </location>
</feature>
<reference evidence="10" key="1">
    <citation type="journal article" date="2023" name="Mol. Plant Microbe Interact.">
        <title>Elucidating the Obligate Nature and Biological Capacity of an Invasive Fungal Corn Pathogen.</title>
        <authorList>
            <person name="MacCready J.S."/>
            <person name="Roggenkamp E.M."/>
            <person name="Gdanetz K."/>
            <person name="Chilvers M.I."/>
        </authorList>
    </citation>
    <scope>NUCLEOTIDE SEQUENCE</scope>
    <source>
        <strain evidence="10">PM02</strain>
    </source>
</reference>
<keyword evidence="8" id="KW-0732">Signal</keyword>
<evidence type="ECO:0000313" key="10">
    <source>
        <dbReference type="EMBL" id="KAK2070043.1"/>
    </source>
</evidence>
<keyword evidence="11" id="KW-1185">Reference proteome</keyword>
<comment type="subcellular location">
    <subcellularLocation>
        <location evidence="1">Cell membrane</location>
        <topology evidence="1">Multi-pass membrane protein</topology>
    </subcellularLocation>
</comment>
<feature type="signal peptide" evidence="8">
    <location>
        <begin position="1"/>
        <end position="21"/>
    </location>
</feature>
<protein>
    <recommendedName>
        <fullName evidence="9">Cardiolipin synthase N-terminal domain-containing protein</fullName>
    </recommendedName>
</protein>
<keyword evidence="3 7" id="KW-0812">Transmembrane</keyword>
<proteinExistence type="predicted"/>
<feature type="compositionally biased region" description="Gly residues" evidence="6">
    <location>
        <begin position="76"/>
        <end position="88"/>
    </location>
</feature>
<feature type="compositionally biased region" description="Low complexity" evidence="6">
    <location>
        <begin position="116"/>
        <end position="127"/>
    </location>
</feature>
<evidence type="ECO:0000256" key="4">
    <source>
        <dbReference type="ARBA" id="ARBA00022989"/>
    </source>
</evidence>
<feature type="transmembrane region" description="Helical" evidence="7">
    <location>
        <begin position="241"/>
        <end position="263"/>
    </location>
</feature>
<feature type="compositionally biased region" description="Gly residues" evidence="6">
    <location>
        <begin position="128"/>
        <end position="144"/>
    </location>
</feature>
<feature type="chain" id="PRO_5041914959" description="Cardiolipin synthase N-terminal domain-containing protein" evidence="8">
    <location>
        <begin position="22"/>
        <end position="312"/>
    </location>
</feature>
<evidence type="ECO:0000256" key="5">
    <source>
        <dbReference type="ARBA" id="ARBA00023136"/>
    </source>
</evidence>
<evidence type="ECO:0000256" key="6">
    <source>
        <dbReference type="SAM" id="MobiDB-lite"/>
    </source>
</evidence>
<feature type="region of interest" description="Disordered" evidence="6">
    <location>
        <begin position="47"/>
        <end position="177"/>
    </location>
</feature>
<dbReference type="GO" id="GO:0005886">
    <property type="term" value="C:plasma membrane"/>
    <property type="evidence" value="ECO:0007669"/>
    <property type="project" value="UniProtKB-SubCell"/>
</dbReference>
<evidence type="ECO:0000256" key="7">
    <source>
        <dbReference type="SAM" id="Phobius"/>
    </source>
</evidence>
<feature type="transmembrane region" description="Helical" evidence="7">
    <location>
        <begin position="275"/>
        <end position="296"/>
    </location>
</feature>
<feature type="compositionally biased region" description="Gly residues" evidence="6">
    <location>
        <begin position="168"/>
        <end position="177"/>
    </location>
</feature>
<evidence type="ECO:0000259" key="9">
    <source>
        <dbReference type="Pfam" id="PF13396"/>
    </source>
</evidence>
<dbReference type="AlphaFoldDB" id="A0AAD9I2J4"/>
<evidence type="ECO:0000313" key="11">
    <source>
        <dbReference type="Proteomes" id="UP001217918"/>
    </source>
</evidence>
<comment type="caution">
    <text evidence="10">The sequence shown here is derived from an EMBL/GenBank/DDBJ whole genome shotgun (WGS) entry which is preliminary data.</text>
</comment>
<name>A0AAD9I2J4_9PEZI</name>
<evidence type="ECO:0000256" key="1">
    <source>
        <dbReference type="ARBA" id="ARBA00004651"/>
    </source>
</evidence>
<keyword evidence="2" id="KW-1003">Cell membrane</keyword>
<evidence type="ECO:0000256" key="3">
    <source>
        <dbReference type="ARBA" id="ARBA00022692"/>
    </source>
</evidence>
<evidence type="ECO:0000256" key="2">
    <source>
        <dbReference type="ARBA" id="ARBA00022475"/>
    </source>
</evidence>
<feature type="compositionally biased region" description="Low complexity" evidence="6">
    <location>
        <begin position="60"/>
        <end position="75"/>
    </location>
</feature>
<keyword evidence="5 7" id="KW-0472">Membrane</keyword>